<gene>
    <name evidence="2" type="ORF">SAMN04488690_3689</name>
</gene>
<feature type="region of interest" description="Disordered" evidence="1">
    <location>
        <begin position="1"/>
        <end position="21"/>
    </location>
</feature>
<dbReference type="AlphaFoldDB" id="A0A1W1H388"/>
<sequence>MDLQQIDLDTIQPNGKRGETQRPAFTKINQNFKEVGLAVDAVPEAVARAVSGRNRLINGNFDCWQRGTSFNTSGRYTADRWFLQMQGIADPVFRRNPTAMGDNNFPRSKYTLSVSSSGNTDAEKHFFVFEQRVEDVRTFADTPSTVSFLVFNAGAGGRRIALEFAQTFGATGSAPVLAIAPEIFELAPGLNRIRKTVTLPSISGKTLSDEGAAVMCVWVSAGTQFANRTAGLGAQHGQVYFGEFQWERGATATAFEWRPLDEEVQRCRRYYQADATGSYFDGGVRFNAGVGLIRGDNKVYLIYPFSQRMRTIPTVGFSNLPQWRLLTGSGATSLTALNAVEVSSTRMTIIGSLNEAAAGQAGILQSADSADAGTGIILDAEI</sequence>
<protein>
    <submittedName>
        <fullName evidence="2">Uncharacterized protein</fullName>
    </submittedName>
</protein>
<evidence type="ECO:0000313" key="2">
    <source>
        <dbReference type="EMBL" id="SLM25934.1"/>
    </source>
</evidence>
<reference evidence="3" key="1">
    <citation type="submission" date="2016-10" db="EMBL/GenBank/DDBJ databases">
        <authorList>
            <person name="Varghese N."/>
            <person name="Submissions S."/>
        </authorList>
    </citation>
    <scope>NUCLEOTIDE SEQUENCE [LARGE SCALE GENOMIC DNA]</scope>
    <source>
        <strain evidence="3">92MFCol6.1</strain>
    </source>
</reference>
<name>A0A1W1H388_9GAMM</name>
<dbReference type="RefSeq" id="WP_080150367.1">
    <property type="nucleotide sequence ID" value="NZ_FWEU01000005.1"/>
</dbReference>
<dbReference type="EMBL" id="FWEU01000005">
    <property type="protein sequence ID" value="SLM25934.1"/>
    <property type="molecule type" value="Genomic_DNA"/>
</dbReference>
<evidence type="ECO:0000313" key="3">
    <source>
        <dbReference type="Proteomes" id="UP000191133"/>
    </source>
</evidence>
<proteinExistence type="predicted"/>
<evidence type="ECO:0000256" key="1">
    <source>
        <dbReference type="SAM" id="MobiDB-lite"/>
    </source>
</evidence>
<dbReference type="Proteomes" id="UP000191133">
    <property type="component" value="Unassembled WGS sequence"/>
</dbReference>
<accession>A0A1W1H388</accession>
<organism evidence="2 3">
    <name type="scientific">Stenotrophomonas indicatrix</name>
    <dbReference type="NCBI Taxonomy" id="2045451"/>
    <lineage>
        <taxon>Bacteria</taxon>
        <taxon>Pseudomonadati</taxon>
        <taxon>Pseudomonadota</taxon>
        <taxon>Gammaproteobacteria</taxon>
        <taxon>Lysobacterales</taxon>
        <taxon>Lysobacteraceae</taxon>
        <taxon>Stenotrophomonas</taxon>
    </lineage>
</organism>